<dbReference type="Gene3D" id="2.40.50.140">
    <property type="entry name" value="Nucleic acid-binding proteins"/>
    <property type="match status" value="1"/>
</dbReference>
<dbReference type="SUPFAM" id="SSF50249">
    <property type="entry name" value="Nucleic acid-binding proteins"/>
    <property type="match status" value="1"/>
</dbReference>
<evidence type="ECO:0000313" key="11">
    <source>
        <dbReference type="Proteomes" id="UP001163387"/>
    </source>
</evidence>
<dbReference type="InterPro" id="IPR006195">
    <property type="entry name" value="aa-tRNA-synth_II"/>
</dbReference>
<keyword evidence="5 8" id="KW-0067">ATP-binding</keyword>
<dbReference type="PROSITE" id="PS50862">
    <property type="entry name" value="AA_TRNA_LIGASE_II"/>
    <property type="match status" value="1"/>
</dbReference>
<dbReference type="GO" id="GO:0016874">
    <property type="term" value="F:ligase activity"/>
    <property type="evidence" value="ECO:0007669"/>
    <property type="project" value="UniProtKB-KW"/>
</dbReference>
<dbReference type="EC" id="6.1.1.22" evidence="8"/>
<evidence type="ECO:0000256" key="2">
    <source>
        <dbReference type="ARBA" id="ARBA00011738"/>
    </source>
</evidence>
<dbReference type="Pfam" id="PF00152">
    <property type="entry name" value="tRNA-synt_2"/>
    <property type="match status" value="1"/>
</dbReference>
<dbReference type="Pfam" id="PF01336">
    <property type="entry name" value="tRNA_anti-codon"/>
    <property type="match status" value="1"/>
</dbReference>
<dbReference type="NCBIfam" id="TIGR00457">
    <property type="entry name" value="asnS"/>
    <property type="match status" value="1"/>
</dbReference>
<dbReference type="EMBL" id="AP026933">
    <property type="protein sequence ID" value="BDT03448.1"/>
    <property type="molecule type" value="Genomic_DNA"/>
</dbReference>
<comment type="subunit">
    <text evidence="2 8">Homodimer.</text>
</comment>
<dbReference type="PANTHER" id="PTHR22594">
    <property type="entry name" value="ASPARTYL/LYSYL-TRNA SYNTHETASE"/>
    <property type="match status" value="1"/>
</dbReference>
<comment type="subcellular location">
    <subcellularLocation>
        <location evidence="8">Cytoplasm</location>
    </subcellularLocation>
</comment>
<dbReference type="InterPro" id="IPR012340">
    <property type="entry name" value="NA-bd_OB-fold"/>
</dbReference>
<dbReference type="InterPro" id="IPR004522">
    <property type="entry name" value="Asn-tRNA-ligase"/>
</dbReference>
<dbReference type="InterPro" id="IPR004364">
    <property type="entry name" value="Aa-tRNA-synt_II"/>
</dbReference>
<dbReference type="RefSeq" id="WP_281749436.1">
    <property type="nucleotide sequence ID" value="NZ_AP026933.1"/>
</dbReference>
<evidence type="ECO:0000256" key="8">
    <source>
        <dbReference type="HAMAP-Rule" id="MF_00534"/>
    </source>
</evidence>
<evidence type="ECO:0000313" key="10">
    <source>
        <dbReference type="EMBL" id="BDT03448.1"/>
    </source>
</evidence>
<dbReference type="PRINTS" id="PR01042">
    <property type="entry name" value="TRNASYNTHASP"/>
</dbReference>
<dbReference type="NCBIfam" id="NF003037">
    <property type="entry name" value="PRK03932.1"/>
    <property type="match status" value="1"/>
</dbReference>
<keyword evidence="11" id="KW-1185">Reference proteome</keyword>
<dbReference type="Proteomes" id="UP001163387">
    <property type="component" value="Chromosome"/>
</dbReference>
<comment type="similarity">
    <text evidence="1 8">Belongs to the class-II aminoacyl-tRNA synthetase family.</text>
</comment>
<keyword evidence="6 8" id="KW-0648">Protein biosynthesis</keyword>
<organism evidence="10 11">
    <name type="scientific">Spiroplasma ixodetis</name>
    <dbReference type="NCBI Taxonomy" id="2141"/>
    <lineage>
        <taxon>Bacteria</taxon>
        <taxon>Bacillati</taxon>
        <taxon>Mycoplasmatota</taxon>
        <taxon>Mollicutes</taxon>
        <taxon>Entomoplasmatales</taxon>
        <taxon>Spiroplasmataceae</taxon>
        <taxon>Spiroplasma</taxon>
    </lineage>
</organism>
<evidence type="ECO:0000259" key="9">
    <source>
        <dbReference type="PROSITE" id="PS50862"/>
    </source>
</evidence>
<evidence type="ECO:0000256" key="4">
    <source>
        <dbReference type="ARBA" id="ARBA00022741"/>
    </source>
</evidence>
<keyword evidence="7 8" id="KW-0030">Aminoacyl-tRNA synthetase</keyword>
<protein>
    <recommendedName>
        <fullName evidence="8">Asparagine--tRNA ligase</fullName>
        <ecNumber evidence="8">6.1.1.22</ecNumber>
    </recommendedName>
    <alternativeName>
        <fullName evidence="8">Asparaginyl-tRNA synthetase</fullName>
        <shortName evidence="8">AsnRS</shortName>
    </alternativeName>
</protein>
<accession>A0ABM8BUA0</accession>
<keyword evidence="3 8" id="KW-0436">Ligase</keyword>
<feature type="domain" description="Aminoacyl-transfer RNA synthetases class-II family profile" evidence="9">
    <location>
        <begin position="137"/>
        <end position="461"/>
    </location>
</feature>
<dbReference type="Gene3D" id="3.30.930.10">
    <property type="entry name" value="Bira Bifunctional Protein, Domain 2"/>
    <property type="match status" value="1"/>
</dbReference>
<dbReference type="CDD" id="cd04318">
    <property type="entry name" value="EcAsnRS_like_N"/>
    <property type="match status" value="1"/>
</dbReference>
<dbReference type="InterPro" id="IPR002312">
    <property type="entry name" value="Asp/Asn-tRNA-synth_IIb"/>
</dbReference>
<evidence type="ECO:0000256" key="5">
    <source>
        <dbReference type="ARBA" id="ARBA00022840"/>
    </source>
</evidence>
<evidence type="ECO:0000256" key="3">
    <source>
        <dbReference type="ARBA" id="ARBA00022598"/>
    </source>
</evidence>
<dbReference type="PANTHER" id="PTHR22594:SF34">
    <property type="entry name" value="ASPARAGINE--TRNA LIGASE, MITOCHONDRIAL-RELATED"/>
    <property type="match status" value="1"/>
</dbReference>
<evidence type="ECO:0000256" key="7">
    <source>
        <dbReference type="ARBA" id="ARBA00023146"/>
    </source>
</evidence>
<name>A0ABM8BUA0_9MOLU</name>
<proteinExistence type="inferred from homology"/>
<evidence type="ECO:0000256" key="1">
    <source>
        <dbReference type="ARBA" id="ARBA00008226"/>
    </source>
</evidence>
<keyword evidence="8" id="KW-0963">Cytoplasm</keyword>
<sequence>MIYTINNLFINSNDKTKKIPTQVTVNGWVRSNRNSKKVGFLDLNDGSSINNLQVVYDPNLENNNNLTNVTTGSAVTITGNLILTPNAKQPFELKVITATVYNICANDYPIQKKEHTNEFLREHAHLRVRTNTFLSLFRIRDQVSWSIHKFFHDNQFIYLHSPLITANDAEGAGENFIVTTITNDKYEKDFFGKKASLTVSGQLNAEAYAQSLQKVYTFGPTFRAEKSNTTRHAAEFWMVEPEFTFSNLQDNIILAQKVIKTVIRDVLNNCNSELKFLEQKQETKNEQSLIEKLEKIANFKSDFKVITYTKVIELLLNAQKKGKKFEFNEIKWGIDLQSEHERYLCEEITKQPTFVINYPQTIKAFYMKLNPIDSNHPQQKTVAAMDLLVPGIGELIGGSVREDNYEQLLKNKTQFKIEGNDLQWYFDLRKYGYAPSAGFGLGLERFLMFITGINNIRDVIPFPRTPNNLLF</sequence>
<keyword evidence="4 8" id="KW-0547">Nucleotide-binding</keyword>
<dbReference type="CDD" id="cd00776">
    <property type="entry name" value="AsxRS_core"/>
    <property type="match status" value="1"/>
</dbReference>
<dbReference type="SUPFAM" id="SSF55681">
    <property type="entry name" value="Class II aaRS and biotin synthetases"/>
    <property type="match status" value="1"/>
</dbReference>
<dbReference type="HAMAP" id="MF_00534">
    <property type="entry name" value="Asn_tRNA_synth"/>
    <property type="match status" value="1"/>
</dbReference>
<dbReference type="InterPro" id="IPR045864">
    <property type="entry name" value="aa-tRNA-synth_II/BPL/LPL"/>
</dbReference>
<reference evidence="10 11" key="1">
    <citation type="journal article" date="2022" name="Front. Microbiol.">
        <title>Male-killing mechanisms vary between Spiroplasma species.</title>
        <authorList>
            <person name="Arai H."/>
            <person name="Inoue M."/>
            <person name="Kageyama D."/>
        </authorList>
    </citation>
    <scope>NUCLEOTIDE SEQUENCE [LARGE SCALE GENOMIC DNA]</scope>
    <source>
        <strain evidence="11">sHm</strain>
    </source>
</reference>
<comment type="catalytic activity">
    <reaction evidence="8">
        <text>tRNA(Asn) + L-asparagine + ATP = L-asparaginyl-tRNA(Asn) + AMP + diphosphate + H(+)</text>
        <dbReference type="Rhea" id="RHEA:11180"/>
        <dbReference type="Rhea" id="RHEA-COMP:9659"/>
        <dbReference type="Rhea" id="RHEA-COMP:9674"/>
        <dbReference type="ChEBI" id="CHEBI:15378"/>
        <dbReference type="ChEBI" id="CHEBI:30616"/>
        <dbReference type="ChEBI" id="CHEBI:33019"/>
        <dbReference type="ChEBI" id="CHEBI:58048"/>
        <dbReference type="ChEBI" id="CHEBI:78442"/>
        <dbReference type="ChEBI" id="CHEBI:78515"/>
        <dbReference type="ChEBI" id="CHEBI:456215"/>
        <dbReference type="EC" id="6.1.1.22"/>
    </reaction>
</comment>
<evidence type="ECO:0000256" key="6">
    <source>
        <dbReference type="ARBA" id="ARBA00022917"/>
    </source>
</evidence>
<gene>
    <name evidence="8 10" type="primary">asnS</name>
    <name evidence="10" type="ORF">SHM_10940</name>
</gene>
<dbReference type="InterPro" id="IPR004365">
    <property type="entry name" value="NA-bd_OB_tRNA"/>
</dbReference>